<proteinExistence type="predicted"/>
<dbReference type="EMBL" id="VXIT01000013">
    <property type="protein sequence ID" value="KAA6408645.1"/>
    <property type="molecule type" value="Genomic_DNA"/>
</dbReference>
<feature type="transmembrane region" description="Helical" evidence="2">
    <location>
        <begin position="492"/>
        <end position="513"/>
    </location>
</feature>
<gene>
    <name evidence="4" type="ORF">FRX48_07727</name>
</gene>
<evidence type="ECO:0000256" key="3">
    <source>
        <dbReference type="SAM" id="SignalP"/>
    </source>
</evidence>
<comment type="caution">
    <text evidence="4">The sequence shown here is derived from an EMBL/GenBank/DDBJ whole genome shotgun (WGS) entry which is preliminary data.</text>
</comment>
<dbReference type="InterPro" id="IPR011043">
    <property type="entry name" value="Gal_Oxase/kelch_b-propeller"/>
</dbReference>
<feature type="chain" id="PRO_5024383297" description="Galactose oxidase/kelch, beta-propeller" evidence="3">
    <location>
        <begin position="29"/>
        <end position="594"/>
    </location>
</feature>
<keyword evidence="2" id="KW-0812">Transmembrane</keyword>
<dbReference type="OrthoDB" id="10251809at2759"/>
<sequence>MFLTLYLLRLVIGAFSIWHLHTVKGSSAHSFPRRETLTGSSFVRRSLHGSFVIGNTLYIDGGEENLVLNGVQTGQQILNYTLAIDLSSSFYTFPNDNSINVKVIEKGDCPNFNSIRFWVDSRNNIVYAYGGELSFLAPWSPWENTVVPLESLWTFTPNTTGGTWKSIDQYDSVWDKLTRPAFGLTASGAPGGFNLGGYSDSHTSQKTNIPGFVPVPGLQFFNFTSQKWSNSSASDYYATGTAVDGGMVYVPTWGSAGLVVILGGQTATPQVGLPGGERLVPLSNISIYDPDAQTWYYQLATGDVPDERDRFCVAGVRGGDNSTFEIFLYSGRQGSNQQAHARNDDMYILSLPAFVWFQVEYNPTDPRVLHTCHVVGNRQLLSVGGLNPSLPNTSVMWNDTDPYAGGLKVFDMTTLNWTNYYNASAAPYVPSDPVMTYYESKSRYPPEWNNPELGKLFIAPTSNNTNTANSSPTSTTSTTTVGNSHYARHSNIGPIAGGIVGGIGLVLAIFGVWRFCRPKPKEDGGPEAEITPVVSRIYLQGEVQELEESSPLPPYEVGPGLPHELDEVGILEMGSGFDAGGIHELDAGPRSSKE</sequence>
<evidence type="ECO:0000256" key="2">
    <source>
        <dbReference type="SAM" id="Phobius"/>
    </source>
</evidence>
<feature type="signal peptide" evidence="3">
    <location>
        <begin position="1"/>
        <end position="28"/>
    </location>
</feature>
<reference evidence="4 5" key="1">
    <citation type="submission" date="2019-09" db="EMBL/GenBank/DDBJ databases">
        <title>The hologenome of the rock-dwelling lichen Lasallia pustulata.</title>
        <authorList>
            <person name="Greshake Tzovaras B."/>
            <person name="Segers F."/>
            <person name="Bicker A."/>
            <person name="Dal Grande F."/>
            <person name="Otte J."/>
            <person name="Hankeln T."/>
            <person name="Schmitt I."/>
            <person name="Ebersberger I."/>
        </authorList>
    </citation>
    <scope>NUCLEOTIDE SEQUENCE [LARGE SCALE GENOMIC DNA]</scope>
    <source>
        <strain evidence="4">A1-1</strain>
    </source>
</reference>
<dbReference type="Proteomes" id="UP000324767">
    <property type="component" value="Unassembled WGS sequence"/>
</dbReference>
<evidence type="ECO:0000256" key="1">
    <source>
        <dbReference type="ARBA" id="ARBA00022737"/>
    </source>
</evidence>
<evidence type="ECO:0000313" key="4">
    <source>
        <dbReference type="EMBL" id="KAA6408645.1"/>
    </source>
</evidence>
<keyword evidence="2" id="KW-1133">Transmembrane helix</keyword>
<dbReference type="SUPFAM" id="SSF50965">
    <property type="entry name" value="Galactose oxidase, central domain"/>
    <property type="match status" value="1"/>
</dbReference>
<dbReference type="AlphaFoldDB" id="A0A5M8PH39"/>
<organism evidence="4 5">
    <name type="scientific">Lasallia pustulata</name>
    <dbReference type="NCBI Taxonomy" id="136370"/>
    <lineage>
        <taxon>Eukaryota</taxon>
        <taxon>Fungi</taxon>
        <taxon>Dikarya</taxon>
        <taxon>Ascomycota</taxon>
        <taxon>Pezizomycotina</taxon>
        <taxon>Lecanoromycetes</taxon>
        <taxon>OSLEUM clade</taxon>
        <taxon>Umbilicariomycetidae</taxon>
        <taxon>Umbilicariales</taxon>
        <taxon>Umbilicariaceae</taxon>
        <taxon>Lasallia</taxon>
    </lineage>
</organism>
<dbReference type="PANTHER" id="PTHR47435">
    <property type="entry name" value="KELCH REPEAT PROTEIN (AFU_ORTHOLOGUE AFUA_5G12780)"/>
    <property type="match status" value="1"/>
</dbReference>
<keyword evidence="2" id="KW-0472">Membrane</keyword>
<dbReference type="PANTHER" id="PTHR47435:SF4">
    <property type="entry name" value="KELCH REPEAT PROTEIN (AFU_ORTHOLOGUE AFUA_5G12780)"/>
    <property type="match status" value="1"/>
</dbReference>
<keyword evidence="1" id="KW-0677">Repeat</keyword>
<evidence type="ECO:0008006" key="6">
    <source>
        <dbReference type="Google" id="ProtNLM"/>
    </source>
</evidence>
<keyword evidence="3" id="KW-0732">Signal</keyword>
<evidence type="ECO:0000313" key="5">
    <source>
        <dbReference type="Proteomes" id="UP000324767"/>
    </source>
</evidence>
<protein>
    <recommendedName>
        <fullName evidence="6">Galactose oxidase/kelch, beta-propeller</fullName>
    </recommendedName>
</protein>
<accession>A0A5M8PH39</accession>
<name>A0A5M8PH39_9LECA</name>